<keyword evidence="2" id="KW-1185">Reference proteome</keyword>
<reference evidence="2" key="1">
    <citation type="submission" date="2016-10" db="EMBL/GenBank/DDBJ databases">
        <authorList>
            <person name="Varghese N."/>
            <person name="Submissions S."/>
        </authorList>
    </citation>
    <scope>NUCLEOTIDE SEQUENCE [LARGE SCALE GENOMIC DNA]</scope>
    <source>
        <strain evidence="2">DSM 22329</strain>
    </source>
</reference>
<evidence type="ECO:0000313" key="1">
    <source>
        <dbReference type="EMBL" id="SDO79609.1"/>
    </source>
</evidence>
<organism evidence="1 2">
    <name type="scientific">Pedococcus dokdonensis</name>
    <dbReference type="NCBI Taxonomy" id="443156"/>
    <lineage>
        <taxon>Bacteria</taxon>
        <taxon>Bacillati</taxon>
        <taxon>Actinomycetota</taxon>
        <taxon>Actinomycetes</taxon>
        <taxon>Micrococcales</taxon>
        <taxon>Intrasporangiaceae</taxon>
        <taxon>Pedococcus</taxon>
    </lineage>
</organism>
<accession>A0A1H0MGP8</accession>
<dbReference type="AlphaFoldDB" id="A0A1H0MGP8"/>
<dbReference type="OrthoDB" id="4869880at2"/>
<proteinExistence type="predicted"/>
<evidence type="ECO:0008006" key="3">
    <source>
        <dbReference type="Google" id="ProtNLM"/>
    </source>
</evidence>
<dbReference type="STRING" id="443156.SAMN04489867_0608"/>
<gene>
    <name evidence="1" type="ORF">SAMN04489867_0608</name>
</gene>
<sequence length="99" mass="10079">MSDIEVDPEALAALGRVLAEVAGDLAWQAGDAVEQAWALGPGESAGVLGSVLGDFEHQRLSLGRDLDELAARVTAAGRVYVDAEAVVGAAATLDPGLPR</sequence>
<protein>
    <recommendedName>
        <fullName evidence="3">Excreted virulence factor EspC, type VII ESX diderm</fullName>
    </recommendedName>
</protein>
<dbReference type="Proteomes" id="UP000199077">
    <property type="component" value="Chromosome I"/>
</dbReference>
<evidence type="ECO:0000313" key="2">
    <source>
        <dbReference type="Proteomes" id="UP000199077"/>
    </source>
</evidence>
<name>A0A1H0MGP8_9MICO</name>
<dbReference type="EMBL" id="LT629711">
    <property type="protein sequence ID" value="SDO79609.1"/>
    <property type="molecule type" value="Genomic_DNA"/>
</dbReference>
<dbReference type="RefSeq" id="WP_091781283.1">
    <property type="nucleotide sequence ID" value="NZ_LT629711.1"/>
</dbReference>